<name>L1IUI7_GUITC</name>
<feature type="domain" description="RRM" evidence="7">
    <location>
        <begin position="126"/>
        <end position="226"/>
    </location>
</feature>
<dbReference type="GO" id="GO:0006396">
    <property type="term" value="P:RNA processing"/>
    <property type="evidence" value="ECO:0007669"/>
    <property type="project" value="InterPro"/>
</dbReference>
<evidence type="ECO:0000313" key="11">
    <source>
        <dbReference type="Proteomes" id="UP000011087"/>
    </source>
</evidence>
<reference evidence="10" key="3">
    <citation type="submission" date="2015-06" db="UniProtKB">
        <authorList>
            <consortium name="EnsemblProtists"/>
        </authorList>
    </citation>
    <scope>IDENTIFICATION</scope>
</reference>
<dbReference type="PANTHER" id="PTHR22792:SF62">
    <property type="entry name" value="LA-RELATED PROTEIN 7"/>
    <property type="match status" value="1"/>
</dbReference>
<sequence>MAKDCQQDRDDVVEKTKSLLEVMMTLLVWRWQQQSDRARSLCAQFYFGDSNLLKDRFLKEAIEKDDLGLVPIEVLKTFNKLKVLTDGNEETIRDAAKTSKELRVSEDGKRIGRLKPLPRLDDTRPRTIYVEGIAPSSTHEEISSFMSKWGKVCYVSLPRFKDQDGNPGKTKGFCFVEFEHVEEAKKAVGSIKEEQQKLSKDCESFLKALEKEEWERSKLEYRKQQQQQHLEETRPHRLFDPGLVLRFSGIGVTPTSSKVKETFEAFAPIKAWDVTTISEKGAGEQKFFGNVRFDDAKGARIGNNAWDLVRLKLSVRVTMML</sequence>
<dbReference type="SUPFAM" id="SSF54928">
    <property type="entry name" value="RNA-binding domain, RBD"/>
    <property type="match status" value="1"/>
</dbReference>
<comment type="subcellular location">
    <subcellularLocation>
        <location evidence="1">Nucleus</location>
    </subcellularLocation>
</comment>
<dbReference type="Gene3D" id="1.10.10.10">
    <property type="entry name" value="Winged helix-like DNA-binding domain superfamily/Winged helix DNA-binding domain"/>
    <property type="match status" value="1"/>
</dbReference>
<dbReference type="InterPro" id="IPR036388">
    <property type="entry name" value="WH-like_DNA-bd_sf"/>
</dbReference>
<dbReference type="HOGENOM" id="CLU_867257_0_0_1"/>
<dbReference type="InterPro" id="IPR000504">
    <property type="entry name" value="RRM_dom"/>
</dbReference>
<gene>
    <name evidence="9" type="ORF">GUITHDRAFT_114292</name>
</gene>
<dbReference type="OMA" id="QMAMAHT"/>
<dbReference type="InterPro" id="IPR002344">
    <property type="entry name" value="Lupus_La"/>
</dbReference>
<dbReference type="EMBL" id="JH993038">
    <property type="protein sequence ID" value="EKX39564.1"/>
    <property type="molecule type" value="Genomic_DNA"/>
</dbReference>
<dbReference type="InterPro" id="IPR035979">
    <property type="entry name" value="RBD_domain_sf"/>
</dbReference>
<evidence type="ECO:0008006" key="12">
    <source>
        <dbReference type="Google" id="ProtNLM"/>
    </source>
</evidence>
<dbReference type="PRINTS" id="PR00302">
    <property type="entry name" value="LUPUSLA"/>
</dbReference>
<dbReference type="OrthoDB" id="439993at2759"/>
<dbReference type="GO" id="GO:1990904">
    <property type="term" value="C:ribonucleoprotein complex"/>
    <property type="evidence" value="ECO:0007669"/>
    <property type="project" value="InterPro"/>
</dbReference>
<dbReference type="Pfam" id="PF05383">
    <property type="entry name" value="La"/>
    <property type="match status" value="1"/>
</dbReference>
<dbReference type="Pfam" id="PF00076">
    <property type="entry name" value="RRM_1"/>
    <property type="match status" value="1"/>
</dbReference>
<evidence type="ECO:0000256" key="2">
    <source>
        <dbReference type="ARBA" id="ARBA00022884"/>
    </source>
</evidence>
<dbReference type="InterPro" id="IPR045180">
    <property type="entry name" value="La_dom_prot"/>
</dbReference>
<proteinExistence type="predicted"/>
<dbReference type="PROSITE" id="PS50961">
    <property type="entry name" value="HTH_LA"/>
    <property type="match status" value="1"/>
</dbReference>
<dbReference type="InterPro" id="IPR006630">
    <property type="entry name" value="La_HTH"/>
</dbReference>
<keyword evidence="11" id="KW-1185">Reference proteome</keyword>
<evidence type="ECO:0000256" key="1">
    <source>
        <dbReference type="ARBA" id="ARBA00004123"/>
    </source>
</evidence>
<dbReference type="InterPro" id="IPR012677">
    <property type="entry name" value="Nucleotide-bd_a/b_plait_sf"/>
</dbReference>
<dbReference type="RefSeq" id="XP_005826544.1">
    <property type="nucleotide sequence ID" value="XM_005826487.1"/>
</dbReference>
<dbReference type="GO" id="GO:0005634">
    <property type="term" value="C:nucleus"/>
    <property type="evidence" value="ECO:0007669"/>
    <property type="project" value="UniProtKB-SubCell"/>
</dbReference>
<evidence type="ECO:0000256" key="6">
    <source>
        <dbReference type="PROSITE-ProRule" id="PRU00332"/>
    </source>
</evidence>
<dbReference type="PANTHER" id="PTHR22792">
    <property type="entry name" value="LUPUS LA PROTEIN-RELATED"/>
    <property type="match status" value="1"/>
</dbReference>
<reference evidence="9 11" key="1">
    <citation type="journal article" date="2012" name="Nature">
        <title>Algal genomes reveal evolutionary mosaicism and the fate of nucleomorphs.</title>
        <authorList>
            <consortium name="DOE Joint Genome Institute"/>
            <person name="Curtis B.A."/>
            <person name="Tanifuji G."/>
            <person name="Burki F."/>
            <person name="Gruber A."/>
            <person name="Irimia M."/>
            <person name="Maruyama S."/>
            <person name="Arias M.C."/>
            <person name="Ball S.G."/>
            <person name="Gile G.H."/>
            <person name="Hirakawa Y."/>
            <person name="Hopkins J.F."/>
            <person name="Kuo A."/>
            <person name="Rensing S.A."/>
            <person name="Schmutz J."/>
            <person name="Symeonidi A."/>
            <person name="Elias M."/>
            <person name="Eveleigh R.J."/>
            <person name="Herman E.K."/>
            <person name="Klute M.J."/>
            <person name="Nakayama T."/>
            <person name="Obornik M."/>
            <person name="Reyes-Prieto A."/>
            <person name="Armbrust E.V."/>
            <person name="Aves S.J."/>
            <person name="Beiko R.G."/>
            <person name="Coutinho P."/>
            <person name="Dacks J.B."/>
            <person name="Durnford D.G."/>
            <person name="Fast N.M."/>
            <person name="Green B.R."/>
            <person name="Grisdale C.J."/>
            <person name="Hempel F."/>
            <person name="Henrissat B."/>
            <person name="Hoppner M.P."/>
            <person name="Ishida K."/>
            <person name="Kim E."/>
            <person name="Koreny L."/>
            <person name="Kroth P.G."/>
            <person name="Liu Y."/>
            <person name="Malik S.B."/>
            <person name="Maier U.G."/>
            <person name="McRose D."/>
            <person name="Mock T."/>
            <person name="Neilson J.A."/>
            <person name="Onodera N.T."/>
            <person name="Poole A.M."/>
            <person name="Pritham E.J."/>
            <person name="Richards T.A."/>
            <person name="Rocap G."/>
            <person name="Roy S.W."/>
            <person name="Sarai C."/>
            <person name="Schaack S."/>
            <person name="Shirato S."/>
            <person name="Slamovits C.H."/>
            <person name="Spencer D.F."/>
            <person name="Suzuki S."/>
            <person name="Worden A.Z."/>
            <person name="Zauner S."/>
            <person name="Barry K."/>
            <person name="Bell C."/>
            <person name="Bharti A.K."/>
            <person name="Crow J.A."/>
            <person name="Grimwood J."/>
            <person name="Kramer R."/>
            <person name="Lindquist E."/>
            <person name="Lucas S."/>
            <person name="Salamov A."/>
            <person name="McFadden G.I."/>
            <person name="Lane C.E."/>
            <person name="Keeling P.J."/>
            <person name="Gray M.W."/>
            <person name="Grigoriev I.V."/>
            <person name="Archibald J.M."/>
        </authorList>
    </citation>
    <scope>NUCLEOTIDE SEQUENCE</scope>
    <source>
        <strain evidence="9 11">CCMP2712</strain>
    </source>
</reference>
<dbReference type="AlphaFoldDB" id="L1IUI7"/>
<accession>L1IUI7</accession>
<dbReference type="PaxDb" id="55529-EKX39564"/>
<keyword evidence="5" id="KW-0539">Nucleus</keyword>
<evidence type="ECO:0000256" key="4">
    <source>
        <dbReference type="ARBA" id="ARBA00023163"/>
    </source>
</evidence>
<evidence type="ECO:0000256" key="5">
    <source>
        <dbReference type="ARBA" id="ARBA00023242"/>
    </source>
</evidence>
<dbReference type="GO" id="GO:0003723">
    <property type="term" value="F:RNA binding"/>
    <property type="evidence" value="ECO:0007669"/>
    <property type="project" value="UniProtKB-UniRule"/>
</dbReference>
<dbReference type="PROSITE" id="PS50102">
    <property type="entry name" value="RRM"/>
    <property type="match status" value="1"/>
</dbReference>
<feature type="domain" description="HTH La-type RNA-binding" evidence="8">
    <location>
        <begin position="29"/>
        <end position="121"/>
    </location>
</feature>
<organism evidence="9">
    <name type="scientific">Guillardia theta (strain CCMP2712)</name>
    <name type="common">Cryptophyte</name>
    <dbReference type="NCBI Taxonomy" id="905079"/>
    <lineage>
        <taxon>Eukaryota</taxon>
        <taxon>Cryptophyceae</taxon>
        <taxon>Pyrenomonadales</taxon>
        <taxon>Geminigeraceae</taxon>
        <taxon>Guillardia</taxon>
    </lineage>
</organism>
<dbReference type="SUPFAM" id="SSF46785">
    <property type="entry name" value="Winged helix' DNA-binding domain"/>
    <property type="match status" value="1"/>
</dbReference>
<keyword evidence="3" id="KW-0805">Transcription regulation</keyword>
<dbReference type="SMART" id="SM00360">
    <property type="entry name" value="RRM"/>
    <property type="match status" value="1"/>
</dbReference>
<dbReference type="KEGG" id="gtt:GUITHDRAFT_114292"/>
<evidence type="ECO:0000256" key="3">
    <source>
        <dbReference type="ARBA" id="ARBA00023015"/>
    </source>
</evidence>
<dbReference type="Proteomes" id="UP000011087">
    <property type="component" value="Unassembled WGS sequence"/>
</dbReference>
<keyword evidence="4" id="KW-0804">Transcription</keyword>
<dbReference type="STRING" id="905079.L1IUI7"/>
<dbReference type="InterPro" id="IPR036390">
    <property type="entry name" value="WH_DNA-bd_sf"/>
</dbReference>
<dbReference type="eggNOG" id="KOG0118">
    <property type="taxonomic scope" value="Eukaryota"/>
</dbReference>
<protein>
    <recommendedName>
        <fullName evidence="12">RRM domain-containing protein</fullName>
    </recommendedName>
</protein>
<dbReference type="CDD" id="cd07323">
    <property type="entry name" value="LAM"/>
    <property type="match status" value="1"/>
</dbReference>
<reference evidence="11" key="2">
    <citation type="submission" date="2012-11" db="EMBL/GenBank/DDBJ databases">
        <authorList>
            <person name="Kuo A."/>
            <person name="Curtis B.A."/>
            <person name="Tanifuji G."/>
            <person name="Burki F."/>
            <person name="Gruber A."/>
            <person name="Irimia M."/>
            <person name="Maruyama S."/>
            <person name="Arias M.C."/>
            <person name="Ball S.G."/>
            <person name="Gile G.H."/>
            <person name="Hirakawa Y."/>
            <person name="Hopkins J.F."/>
            <person name="Rensing S.A."/>
            <person name="Schmutz J."/>
            <person name="Symeonidi A."/>
            <person name="Elias M."/>
            <person name="Eveleigh R.J."/>
            <person name="Herman E.K."/>
            <person name="Klute M.J."/>
            <person name="Nakayama T."/>
            <person name="Obornik M."/>
            <person name="Reyes-Prieto A."/>
            <person name="Armbrust E.V."/>
            <person name="Aves S.J."/>
            <person name="Beiko R.G."/>
            <person name="Coutinho P."/>
            <person name="Dacks J.B."/>
            <person name="Durnford D.G."/>
            <person name="Fast N.M."/>
            <person name="Green B.R."/>
            <person name="Grisdale C."/>
            <person name="Hempe F."/>
            <person name="Henrissat B."/>
            <person name="Hoppner M.P."/>
            <person name="Ishida K.-I."/>
            <person name="Kim E."/>
            <person name="Koreny L."/>
            <person name="Kroth P.G."/>
            <person name="Liu Y."/>
            <person name="Malik S.-B."/>
            <person name="Maier U.G."/>
            <person name="McRose D."/>
            <person name="Mock T."/>
            <person name="Neilson J.A."/>
            <person name="Onodera N.T."/>
            <person name="Poole A.M."/>
            <person name="Pritham E.J."/>
            <person name="Richards T.A."/>
            <person name="Rocap G."/>
            <person name="Roy S.W."/>
            <person name="Sarai C."/>
            <person name="Schaack S."/>
            <person name="Shirato S."/>
            <person name="Slamovits C.H."/>
            <person name="Spencer D.F."/>
            <person name="Suzuki S."/>
            <person name="Worden A.Z."/>
            <person name="Zauner S."/>
            <person name="Barry K."/>
            <person name="Bell C."/>
            <person name="Bharti A.K."/>
            <person name="Crow J.A."/>
            <person name="Grimwood J."/>
            <person name="Kramer R."/>
            <person name="Lindquist E."/>
            <person name="Lucas S."/>
            <person name="Salamov A."/>
            <person name="McFadden G.I."/>
            <person name="Lane C.E."/>
            <person name="Keeling P.J."/>
            <person name="Gray M.W."/>
            <person name="Grigoriev I.V."/>
            <person name="Archibald J.M."/>
        </authorList>
    </citation>
    <scope>NUCLEOTIDE SEQUENCE</scope>
    <source>
        <strain evidence="11">CCMP2712</strain>
    </source>
</reference>
<evidence type="ECO:0000259" key="7">
    <source>
        <dbReference type="PROSITE" id="PS50102"/>
    </source>
</evidence>
<dbReference type="SMART" id="SM00715">
    <property type="entry name" value="LA"/>
    <property type="match status" value="1"/>
</dbReference>
<keyword evidence="2 6" id="KW-0694">RNA-binding</keyword>
<evidence type="ECO:0000259" key="8">
    <source>
        <dbReference type="PROSITE" id="PS50961"/>
    </source>
</evidence>
<evidence type="ECO:0000313" key="10">
    <source>
        <dbReference type="EnsemblProtists" id="EKX39564"/>
    </source>
</evidence>
<dbReference type="Gene3D" id="3.30.70.330">
    <property type="match status" value="1"/>
</dbReference>
<evidence type="ECO:0000313" key="9">
    <source>
        <dbReference type="EMBL" id="EKX39564.1"/>
    </source>
</evidence>
<dbReference type="GeneID" id="17296289"/>
<dbReference type="EnsemblProtists" id="EKX39564">
    <property type="protein sequence ID" value="EKX39564"/>
    <property type="gene ID" value="GUITHDRAFT_114292"/>
</dbReference>